<feature type="domain" description="ASCH" evidence="1">
    <location>
        <begin position="27"/>
        <end position="152"/>
    </location>
</feature>
<dbReference type="Pfam" id="PF04266">
    <property type="entry name" value="ASCH"/>
    <property type="match status" value="1"/>
</dbReference>
<dbReference type="InterPro" id="IPR015947">
    <property type="entry name" value="PUA-like_sf"/>
</dbReference>
<dbReference type="PANTHER" id="PTHR39203:SF1">
    <property type="entry name" value="CYTOPLASMIC PROTEIN"/>
    <property type="match status" value="1"/>
</dbReference>
<evidence type="ECO:0000313" key="3">
    <source>
        <dbReference type="Proteomes" id="UP000501945"/>
    </source>
</evidence>
<dbReference type="SUPFAM" id="SSF88697">
    <property type="entry name" value="PUA domain-like"/>
    <property type="match status" value="1"/>
</dbReference>
<gene>
    <name evidence="2" type="ORF">GU336_01880</name>
</gene>
<name>A0A6H0UCI5_9LACT</name>
<dbReference type="Proteomes" id="UP000501945">
    <property type="component" value="Chromosome"/>
</dbReference>
<evidence type="ECO:0000259" key="1">
    <source>
        <dbReference type="SMART" id="SM01022"/>
    </source>
</evidence>
<dbReference type="CDD" id="cd06553">
    <property type="entry name" value="ASCH_Ef3133_like"/>
    <property type="match status" value="1"/>
</dbReference>
<accession>A0A6H0UCI5</accession>
<dbReference type="AlphaFoldDB" id="A0A6H0UCI5"/>
<dbReference type="InterPro" id="IPR007374">
    <property type="entry name" value="ASCH_domain"/>
</dbReference>
<dbReference type="EMBL" id="CP047616">
    <property type="protein sequence ID" value="QIW52999.1"/>
    <property type="molecule type" value="Genomic_DNA"/>
</dbReference>
<dbReference type="Gene3D" id="3.10.400.10">
    <property type="entry name" value="Sulfate adenylyltransferase"/>
    <property type="match status" value="1"/>
</dbReference>
<dbReference type="RefSeq" id="WP_167838319.1">
    <property type="nucleotide sequence ID" value="NZ_CP047616.1"/>
</dbReference>
<evidence type="ECO:0000313" key="2">
    <source>
        <dbReference type="EMBL" id="QIW52999.1"/>
    </source>
</evidence>
<reference evidence="2 3" key="1">
    <citation type="submission" date="2019-12" db="EMBL/GenBank/DDBJ databases">
        <title>Whole genome sequences of Lactococcus raffinolactis strains isolated from sewage.</title>
        <authorList>
            <person name="Ybazeta G."/>
            <person name="Ross M."/>
            <person name="Brabant-Kirwan D."/>
            <person name="Saleh M."/>
            <person name="Dillon J.A."/>
            <person name="Splinter K."/>
            <person name="Nokhbeh R."/>
        </authorList>
    </citation>
    <scope>NUCLEOTIDE SEQUENCE [LARGE SCALE GENOMIC DNA]</scope>
    <source>
        <strain evidence="2 3">Lr_19_5</strain>
    </source>
</reference>
<proteinExistence type="predicted"/>
<protein>
    <submittedName>
        <fullName evidence="2">ASCH domain-containing protein</fullName>
    </submittedName>
</protein>
<organism evidence="2 3">
    <name type="scientific">Pseudolactococcus raffinolactis</name>
    <dbReference type="NCBI Taxonomy" id="1366"/>
    <lineage>
        <taxon>Bacteria</taxon>
        <taxon>Bacillati</taxon>
        <taxon>Bacillota</taxon>
        <taxon>Bacilli</taxon>
        <taxon>Lactobacillales</taxon>
        <taxon>Streptococcaceae</taxon>
        <taxon>Pseudolactococcus</taxon>
    </lineage>
</organism>
<dbReference type="PIRSF" id="PIRSF021320">
    <property type="entry name" value="DUF984"/>
    <property type="match status" value="1"/>
</dbReference>
<dbReference type="SMART" id="SM01022">
    <property type="entry name" value="ASCH"/>
    <property type="match status" value="1"/>
</dbReference>
<dbReference type="InterPro" id="IPR009326">
    <property type="entry name" value="DUF984"/>
</dbReference>
<sequence length="153" mass="17362">MNAIEQAYWQKFKAVSDIESPLFGSSWSFGATVEMADDLGQLVLEGKKTGTSSAVVFYELEGVAFPTENKVYDILLNGSNEPIAILQTKKIKRFMFNEVTEEMARLEGEGDLSIAYWQAAHRAFFKAAFTKENLVYDEDKLALLYEEFEVVYQ</sequence>
<dbReference type="PANTHER" id="PTHR39203">
    <property type="entry name" value="CYTOPLASMIC PROTEIN-RELATED"/>
    <property type="match status" value="1"/>
</dbReference>